<dbReference type="EMBL" id="GBXM01085702">
    <property type="protein sequence ID" value="JAH22875.1"/>
    <property type="molecule type" value="Transcribed_RNA"/>
</dbReference>
<accession>A0A0E9R338</accession>
<organism evidence="1">
    <name type="scientific">Anguilla anguilla</name>
    <name type="common">European freshwater eel</name>
    <name type="synonym">Muraena anguilla</name>
    <dbReference type="NCBI Taxonomy" id="7936"/>
    <lineage>
        <taxon>Eukaryota</taxon>
        <taxon>Metazoa</taxon>
        <taxon>Chordata</taxon>
        <taxon>Craniata</taxon>
        <taxon>Vertebrata</taxon>
        <taxon>Euteleostomi</taxon>
        <taxon>Actinopterygii</taxon>
        <taxon>Neopterygii</taxon>
        <taxon>Teleostei</taxon>
        <taxon>Anguilliformes</taxon>
        <taxon>Anguillidae</taxon>
        <taxon>Anguilla</taxon>
    </lineage>
</organism>
<reference evidence="1" key="1">
    <citation type="submission" date="2014-11" db="EMBL/GenBank/DDBJ databases">
        <authorList>
            <person name="Amaro Gonzalez C."/>
        </authorList>
    </citation>
    <scope>NUCLEOTIDE SEQUENCE</scope>
</reference>
<dbReference type="AlphaFoldDB" id="A0A0E9R338"/>
<proteinExistence type="predicted"/>
<evidence type="ECO:0000313" key="1">
    <source>
        <dbReference type="EMBL" id="JAH22875.1"/>
    </source>
</evidence>
<reference evidence="1" key="2">
    <citation type="journal article" date="2015" name="Fish Shellfish Immunol.">
        <title>Early steps in the European eel (Anguilla anguilla)-Vibrio vulnificus interaction in the gills: Role of the RtxA13 toxin.</title>
        <authorList>
            <person name="Callol A."/>
            <person name="Pajuelo D."/>
            <person name="Ebbesson L."/>
            <person name="Teles M."/>
            <person name="MacKenzie S."/>
            <person name="Amaro C."/>
        </authorList>
    </citation>
    <scope>NUCLEOTIDE SEQUENCE</scope>
</reference>
<sequence>MKRVGGVYNNRRFAITPFQNQGKI</sequence>
<protein>
    <submittedName>
        <fullName evidence="1">Uncharacterized protein</fullName>
    </submittedName>
</protein>
<name>A0A0E9R338_ANGAN</name>